<reference evidence="9" key="1">
    <citation type="submission" date="2018-02" db="EMBL/GenBank/DDBJ databases">
        <authorList>
            <person name="Kim S.-K."/>
            <person name="Jung H.-I."/>
            <person name="Lee S.-W."/>
        </authorList>
    </citation>
    <scope>NUCLEOTIDE SEQUENCE</scope>
    <source>
        <strain evidence="9">SK3146</strain>
    </source>
</reference>
<evidence type="ECO:0000313" key="10">
    <source>
        <dbReference type="Proteomes" id="UP001057134"/>
    </source>
</evidence>
<evidence type="ECO:0000313" key="9">
    <source>
        <dbReference type="EMBL" id="UQZ85641.1"/>
    </source>
</evidence>
<evidence type="ECO:0000256" key="5">
    <source>
        <dbReference type="ARBA" id="ARBA00022989"/>
    </source>
</evidence>
<dbReference type="PANTHER" id="PTHR30193">
    <property type="entry name" value="ABC TRANSPORTER PERMEASE PROTEIN"/>
    <property type="match status" value="1"/>
</dbReference>
<protein>
    <submittedName>
        <fullName evidence="9">Multiple-sugar transport system permease YteP</fullName>
    </submittedName>
</protein>
<feature type="transmembrane region" description="Helical" evidence="7">
    <location>
        <begin position="159"/>
        <end position="187"/>
    </location>
</feature>
<dbReference type="Gene3D" id="1.10.3720.10">
    <property type="entry name" value="MetI-like"/>
    <property type="match status" value="1"/>
</dbReference>
<feature type="domain" description="ABC transmembrane type-1" evidence="8">
    <location>
        <begin position="87"/>
        <end position="293"/>
    </location>
</feature>
<evidence type="ECO:0000256" key="2">
    <source>
        <dbReference type="ARBA" id="ARBA00022448"/>
    </source>
</evidence>
<dbReference type="SUPFAM" id="SSF161098">
    <property type="entry name" value="MetI-like"/>
    <property type="match status" value="1"/>
</dbReference>
<feature type="transmembrane region" description="Helical" evidence="7">
    <location>
        <begin position="208"/>
        <end position="231"/>
    </location>
</feature>
<feature type="transmembrane region" description="Helical" evidence="7">
    <location>
        <begin position="12"/>
        <end position="38"/>
    </location>
</feature>
<feature type="transmembrane region" description="Helical" evidence="7">
    <location>
        <begin position="75"/>
        <end position="96"/>
    </location>
</feature>
<comment type="subcellular location">
    <subcellularLocation>
        <location evidence="1">Cell membrane</location>
        <topology evidence="1">Multi-pass membrane protein</topology>
    </subcellularLocation>
</comment>
<sequence>MRSTTVRKYVPLFSMMIPGLIYLLINNYVPMFGIMIAFKEVNYAKGIFAGDWIGFKNFEYLFKTRDAYVITRNTLLYNGAFIIIHTVVAVGVAILLNEIRQKLANRFYQSVILLPHLISMVIVSYLVYALLSLETGLMNKTVLPLLGIDPLSWYTEAKYWPLILTIVHVWKGAGFLCIVYLASIIGIDTEYYEAAMLDGATKWQQIRMITIPLITPVITMMTLLAIGRIFYSDFGLFYQVPMNSGPLVETTSVIDTYVFRGLITLGDIGMSSAAGAYQSIVGFVLVLLSNYAVRKLSRENALF</sequence>
<keyword evidence="10" id="KW-1185">Reference proteome</keyword>
<dbReference type="InterPro" id="IPR035906">
    <property type="entry name" value="MetI-like_sf"/>
</dbReference>
<evidence type="ECO:0000256" key="4">
    <source>
        <dbReference type="ARBA" id="ARBA00022692"/>
    </source>
</evidence>
<keyword evidence="6 7" id="KW-0472">Membrane</keyword>
<name>A0ABY4RST3_9BACL</name>
<keyword evidence="3" id="KW-1003">Cell membrane</keyword>
<keyword evidence="5 7" id="KW-1133">Transmembrane helix</keyword>
<evidence type="ECO:0000256" key="6">
    <source>
        <dbReference type="ARBA" id="ARBA00023136"/>
    </source>
</evidence>
<dbReference type="PANTHER" id="PTHR30193:SF44">
    <property type="entry name" value="LACTOSE TRANSPORT SYSTEM PERMEASE PROTEIN LACF"/>
    <property type="match status" value="1"/>
</dbReference>
<organism evidence="9 10">
    <name type="scientific">Paenibacillus konkukensis</name>
    <dbReference type="NCBI Taxonomy" id="2020716"/>
    <lineage>
        <taxon>Bacteria</taxon>
        <taxon>Bacillati</taxon>
        <taxon>Bacillota</taxon>
        <taxon>Bacilli</taxon>
        <taxon>Bacillales</taxon>
        <taxon>Paenibacillaceae</taxon>
        <taxon>Paenibacillus</taxon>
    </lineage>
</organism>
<evidence type="ECO:0000256" key="7">
    <source>
        <dbReference type="SAM" id="Phobius"/>
    </source>
</evidence>
<dbReference type="InterPro" id="IPR000515">
    <property type="entry name" value="MetI-like"/>
</dbReference>
<evidence type="ECO:0000256" key="3">
    <source>
        <dbReference type="ARBA" id="ARBA00022475"/>
    </source>
</evidence>
<accession>A0ABY4RST3</accession>
<keyword evidence="2" id="KW-0813">Transport</keyword>
<dbReference type="Pfam" id="PF00528">
    <property type="entry name" value="BPD_transp_1"/>
    <property type="match status" value="1"/>
</dbReference>
<reference evidence="9" key="2">
    <citation type="journal article" date="2021" name="J Anim Sci Technol">
        <title>Complete genome sequence of Paenibacillus konkukensis sp. nov. SK3146 as a potential probiotic strain.</title>
        <authorList>
            <person name="Jung H.I."/>
            <person name="Park S."/>
            <person name="Niu K.M."/>
            <person name="Lee S.W."/>
            <person name="Kothari D."/>
            <person name="Yi K.J."/>
            <person name="Kim S.K."/>
        </authorList>
    </citation>
    <scope>NUCLEOTIDE SEQUENCE</scope>
    <source>
        <strain evidence="9">SK3146</strain>
    </source>
</reference>
<feature type="transmembrane region" description="Helical" evidence="7">
    <location>
        <begin position="108"/>
        <end position="131"/>
    </location>
</feature>
<proteinExistence type="predicted"/>
<dbReference type="InterPro" id="IPR051393">
    <property type="entry name" value="ABC_transporter_permease"/>
</dbReference>
<feature type="transmembrane region" description="Helical" evidence="7">
    <location>
        <begin position="275"/>
        <end position="293"/>
    </location>
</feature>
<dbReference type="CDD" id="cd06261">
    <property type="entry name" value="TM_PBP2"/>
    <property type="match status" value="1"/>
</dbReference>
<dbReference type="Proteomes" id="UP001057134">
    <property type="component" value="Chromosome"/>
</dbReference>
<gene>
    <name evidence="9" type="primary">yteP_59</name>
    <name evidence="9" type="ORF">SK3146_04930</name>
</gene>
<keyword evidence="4 7" id="KW-0812">Transmembrane</keyword>
<dbReference type="EMBL" id="CP027059">
    <property type="protein sequence ID" value="UQZ85641.1"/>
    <property type="molecule type" value="Genomic_DNA"/>
</dbReference>
<evidence type="ECO:0000259" key="8">
    <source>
        <dbReference type="Pfam" id="PF00528"/>
    </source>
</evidence>
<evidence type="ECO:0000256" key="1">
    <source>
        <dbReference type="ARBA" id="ARBA00004651"/>
    </source>
</evidence>